<gene>
    <name evidence="1" type="ORF">1365</name>
</gene>
<dbReference type="PIRSF" id="PIRSF011570">
    <property type="entry name" value="SpoVAD"/>
    <property type="match status" value="1"/>
</dbReference>
<organism evidence="1 2">
    <name type="scientific">Syntrophomonas zehnderi OL-4</name>
    <dbReference type="NCBI Taxonomy" id="690567"/>
    <lineage>
        <taxon>Bacteria</taxon>
        <taxon>Bacillati</taxon>
        <taxon>Bacillota</taxon>
        <taxon>Clostridia</taxon>
        <taxon>Eubacteriales</taxon>
        <taxon>Syntrophomonadaceae</taxon>
        <taxon>Syntrophomonas</taxon>
    </lineage>
</organism>
<evidence type="ECO:0000313" key="1">
    <source>
        <dbReference type="EMBL" id="CFX51764.1"/>
    </source>
</evidence>
<dbReference type="AlphaFoldDB" id="A0A0E4GB02"/>
<dbReference type="NCBIfam" id="TIGR02845">
    <property type="entry name" value="spore_V_AD"/>
    <property type="match status" value="1"/>
</dbReference>
<dbReference type="NCBIfam" id="NF006160">
    <property type="entry name" value="PRK08304.1"/>
    <property type="match status" value="1"/>
</dbReference>
<keyword evidence="2" id="KW-1185">Reference proteome</keyword>
<sequence>MTTFKKTGMQTINFDNPPVITSWACLVGPKEGEGPWAKDFDRILADYLFDEDSWEKAENKLLRETVKLALTKQDLQTMEAELLLAGDLLNQTISSNYAARELNIPYLGLYGACSTMAESLLIGAMMIDGGFFNRVVSATCSHHYSAERQFRFPVEQGVQLAASAQWTATAAGAIVLQVKGQGPRVTCATIGRVIDMGVDDTNNMGAAMAPAAVSTIKAHFADKGLNSDYYDLIVTGDLGAVGMNLAKELFVQEGLVPAPNYSDCGVLLYDGLQGVNAGGSGCGCSASMLCGPLLKKMINGELNRLLFVATGALMSPTASFQGETIPGIAHAVAIENA</sequence>
<dbReference type="GO" id="GO:0016746">
    <property type="term" value="F:acyltransferase activity"/>
    <property type="evidence" value="ECO:0007669"/>
    <property type="project" value="InterPro"/>
</dbReference>
<accession>A0A0E4GB02</accession>
<dbReference type="OrthoDB" id="9770068at2"/>
<dbReference type="SUPFAM" id="SSF53901">
    <property type="entry name" value="Thiolase-like"/>
    <property type="match status" value="1"/>
</dbReference>
<name>A0A0E4GB02_9FIRM</name>
<proteinExistence type="predicted"/>
<dbReference type="STRING" id="690567.1365"/>
<dbReference type="RefSeq" id="WP_046496885.1">
    <property type="nucleotide sequence ID" value="NZ_CGIH01000026.1"/>
</dbReference>
<dbReference type="InterPro" id="IPR038369">
    <property type="entry name" value="SpoVAD_sf"/>
</dbReference>
<dbReference type="Pfam" id="PF07451">
    <property type="entry name" value="SpoVAD"/>
    <property type="match status" value="1"/>
</dbReference>
<dbReference type="InterPro" id="IPR016039">
    <property type="entry name" value="Thiolase-like"/>
</dbReference>
<protein>
    <submittedName>
        <fullName evidence="1">Stage V sporulation AD</fullName>
    </submittedName>
</protein>
<dbReference type="EMBL" id="CGIH01000026">
    <property type="protein sequence ID" value="CFX51764.1"/>
    <property type="molecule type" value="Genomic_DNA"/>
</dbReference>
<dbReference type="Proteomes" id="UP000045545">
    <property type="component" value="Unassembled WGS sequence"/>
</dbReference>
<evidence type="ECO:0000313" key="2">
    <source>
        <dbReference type="Proteomes" id="UP000045545"/>
    </source>
</evidence>
<reference evidence="1 2" key="1">
    <citation type="submission" date="2015-03" db="EMBL/GenBank/DDBJ databases">
        <authorList>
            <person name="Murphy D."/>
        </authorList>
    </citation>
    <scope>NUCLEOTIDE SEQUENCE [LARGE SCALE GENOMIC DNA]</scope>
    <source>
        <strain evidence="1 2">OL-4</strain>
    </source>
</reference>
<dbReference type="Gene3D" id="3.40.47.40">
    <property type="entry name" value="Stage V sporulation protein AD"/>
    <property type="match status" value="1"/>
</dbReference>
<dbReference type="InterPro" id="IPR010894">
    <property type="entry name" value="SpoVAD"/>
</dbReference>